<organism evidence="7">
    <name type="scientific">termite gut metagenome</name>
    <dbReference type="NCBI Taxonomy" id="433724"/>
    <lineage>
        <taxon>unclassified sequences</taxon>
        <taxon>metagenomes</taxon>
        <taxon>organismal metagenomes</taxon>
    </lineage>
</organism>
<proteinExistence type="predicted"/>
<reference evidence="7" key="1">
    <citation type="submission" date="2019-03" db="EMBL/GenBank/DDBJ databases">
        <title>Single cell metagenomics reveals metabolic interactions within the superorganism composed of flagellate Streblomastix strix and complex community of Bacteroidetes bacteria on its surface.</title>
        <authorList>
            <person name="Treitli S.C."/>
            <person name="Kolisko M."/>
            <person name="Husnik F."/>
            <person name="Keeling P."/>
            <person name="Hampl V."/>
        </authorList>
    </citation>
    <scope>NUCLEOTIDE SEQUENCE</scope>
    <source>
        <strain evidence="7">STM</strain>
    </source>
</reference>
<comment type="caution">
    <text evidence="7">The sequence shown here is derived from an EMBL/GenBank/DDBJ whole genome shotgun (WGS) entry which is preliminary data.</text>
</comment>
<evidence type="ECO:0000256" key="5">
    <source>
        <dbReference type="ARBA" id="ARBA00022884"/>
    </source>
</evidence>
<dbReference type="InterPro" id="IPR012933">
    <property type="entry name" value="HicA_mRNA_interferase"/>
</dbReference>
<evidence type="ECO:0000256" key="3">
    <source>
        <dbReference type="ARBA" id="ARBA00022759"/>
    </source>
</evidence>
<dbReference type="Pfam" id="PF07927">
    <property type="entry name" value="HicA_toxin"/>
    <property type="match status" value="1"/>
</dbReference>
<evidence type="ECO:0000256" key="6">
    <source>
        <dbReference type="ARBA" id="ARBA00023016"/>
    </source>
</evidence>
<dbReference type="AlphaFoldDB" id="A0A5J4R831"/>
<evidence type="ECO:0000256" key="4">
    <source>
        <dbReference type="ARBA" id="ARBA00022801"/>
    </source>
</evidence>
<name>A0A5J4R831_9ZZZZ</name>
<accession>A0A5J4R831</accession>
<evidence type="ECO:0000313" key="7">
    <source>
        <dbReference type="EMBL" id="KAA6330237.1"/>
    </source>
</evidence>
<gene>
    <name evidence="7" type="ORF">EZS27_021032</name>
</gene>
<dbReference type="EMBL" id="SNRY01001531">
    <property type="protein sequence ID" value="KAA6330237.1"/>
    <property type="molecule type" value="Genomic_DNA"/>
</dbReference>
<keyword evidence="1" id="KW-1277">Toxin-antitoxin system</keyword>
<dbReference type="GO" id="GO:0003729">
    <property type="term" value="F:mRNA binding"/>
    <property type="evidence" value="ECO:0007669"/>
    <property type="project" value="InterPro"/>
</dbReference>
<keyword evidence="3" id="KW-0255">Endonuclease</keyword>
<dbReference type="SUPFAM" id="SSF54786">
    <property type="entry name" value="YcfA/nrd intein domain"/>
    <property type="match status" value="1"/>
</dbReference>
<keyword evidence="5" id="KW-0694">RNA-binding</keyword>
<evidence type="ECO:0000256" key="2">
    <source>
        <dbReference type="ARBA" id="ARBA00022722"/>
    </source>
</evidence>
<keyword evidence="4" id="KW-0378">Hydrolase</keyword>
<protein>
    <submittedName>
        <fullName evidence="7">Uncharacterized protein</fullName>
    </submittedName>
</protein>
<dbReference type="Gene3D" id="3.30.920.30">
    <property type="entry name" value="Hypothetical protein"/>
    <property type="match status" value="1"/>
</dbReference>
<dbReference type="GO" id="GO:0016787">
    <property type="term" value="F:hydrolase activity"/>
    <property type="evidence" value="ECO:0007669"/>
    <property type="project" value="UniProtKB-KW"/>
</dbReference>
<dbReference type="GO" id="GO:0004519">
    <property type="term" value="F:endonuclease activity"/>
    <property type="evidence" value="ECO:0007669"/>
    <property type="project" value="UniProtKB-KW"/>
</dbReference>
<evidence type="ECO:0000256" key="1">
    <source>
        <dbReference type="ARBA" id="ARBA00022649"/>
    </source>
</evidence>
<keyword evidence="6" id="KW-0346">Stress response</keyword>
<keyword evidence="2" id="KW-0540">Nuclease</keyword>
<sequence length="65" mass="7440">MKTIKVSLILSRLQKDGWILVHWKGSHRQFKHPVKQGKVTVNGKESDDIWGPLLKSIENQSGLTF</sequence>
<dbReference type="InterPro" id="IPR038570">
    <property type="entry name" value="HicA_sf"/>
</dbReference>